<dbReference type="EMBL" id="JASPKZ010001992">
    <property type="protein sequence ID" value="KAJ9596375.1"/>
    <property type="molecule type" value="Genomic_DNA"/>
</dbReference>
<accession>A0AAD8AC70</accession>
<name>A0AAD8AC70_DIPPU</name>
<gene>
    <name evidence="1" type="ORF">L9F63_012603</name>
</gene>
<sequence>MQFYGENQDVNKYKYMLSIACEDIRYAFGICFAFLQRAEPSLENISAPNSFTKL</sequence>
<proteinExistence type="predicted"/>
<dbReference type="AlphaFoldDB" id="A0AAD8AC70"/>
<reference evidence="1" key="1">
    <citation type="journal article" date="2023" name="IScience">
        <title>Live-bearing cockroach genome reveals convergent evolutionary mechanisms linked to viviparity in insects and beyond.</title>
        <authorList>
            <person name="Fouks B."/>
            <person name="Harrison M.C."/>
            <person name="Mikhailova A.A."/>
            <person name="Marchal E."/>
            <person name="English S."/>
            <person name="Carruthers M."/>
            <person name="Jennings E.C."/>
            <person name="Chiamaka E.L."/>
            <person name="Frigard R.A."/>
            <person name="Pippel M."/>
            <person name="Attardo G.M."/>
            <person name="Benoit J.B."/>
            <person name="Bornberg-Bauer E."/>
            <person name="Tobe S.S."/>
        </authorList>
    </citation>
    <scope>NUCLEOTIDE SEQUENCE</scope>
    <source>
        <strain evidence="1">Stay&amp;Tobe</strain>
    </source>
</reference>
<organism evidence="1 2">
    <name type="scientific">Diploptera punctata</name>
    <name type="common">Pacific beetle cockroach</name>
    <dbReference type="NCBI Taxonomy" id="6984"/>
    <lineage>
        <taxon>Eukaryota</taxon>
        <taxon>Metazoa</taxon>
        <taxon>Ecdysozoa</taxon>
        <taxon>Arthropoda</taxon>
        <taxon>Hexapoda</taxon>
        <taxon>Insecta</taxon>
        <taxon>Pterygota</taxon>
        <taxon>Neoptera</taxon>
        <taxon>Polyneoptera</taxon>
        <taxon>Dictyoptera</taxon>
        <taxon>Blattodea</taxon>
        <taxon>Blaberoidea</taxon>
        <taxon>Blaberidae</taxon>
        <taxon>Diplopterinae</taxon>
        <taxon>Diploptera</taxon>
    </lineage>
</organism>
<dbReference type="Proteomes" id="UP001233999">
    <property type="component" value="Unassembled WGS sequence"/>
</dbReference>
<comment type="caution">
    <text evidence="1">The sequence shown here is derived from an EMBL/GenBank/DDBJ whole genome shotgun (WGS) entry which is preliminary data.</text>
</comment>
<evidence type="ECO:0000313" key="1">
    <source>
        <dbReference type="EMBL" id="KAJ9596375.1"/>
    </source>
</evidence>
<evidence type="ECO:0000313" key="2">
    <source>
        <dbReference type="Proteomes" id="UP001233999"/>
    </source>
</evidence>
<protein>
    <submittedName>
        <fullName evidence="1">Uncharacterized protein</fullName>
    </submittedName>
</protein>
<keyword evidence="2" id="KW-1185">Reference proteome</keyword>
<reference evidence="1" key="2">
    <citation type="submission" date="2023-05" db="EMBL/GenBank/DDBJ databases">
        <authorList>
            <person name="Fouks B."/>
        </authorList>
    </citation>
    <scope>NUCLEOTIDE SEQUENCE</scope>
    <source>
        <strain evidence="1">Stay&amp;Tobe</strain>
        <tissue evidence="1">Testes</tissue>
    </source>
</reference>
<feature type="non-terminal residue" evidence="1">
    <location>
        <position position="54"/>
    </location>
</feature>